<sequence>MKSIKKYNSAIAYLLTYFTLTNVSGCSQSVSQAKTTAISEPPLPTASNVANISQNKAKRTFTPELVKAYIDGCNASGGTQEYCNCFIGTIKTVLTPDEFDKAGEAFKLEGKIPPVIDKAMKSCQPAPQPKPNNNQSPSQSVSQSVNQPVNKTVPDTGEISLARHLKKIGAVFYGTYWCPSCSWQKNLFGDAFTEIQYVECDPRGNNPQPEMCNSFGVTAYPTWQINGKSYVGGYYLSDLAEISGYKGSRNFRN</sequence>
<proteinExistence type="predicted"/>
<dbReference type="PANTHER" id="PTHR34573:SF1">
    <property type="entry name" value="VITAMIN K EPOXIDE REDUCTASE DOMAIN-CONTAINING PROTEIN"/>
    <property type="match status" value="1"/>
</dbReference>
<organism evidence="2 3">
    <name type="scientific">Pseudanabaena frigida</name>
    <dbReference type="NCBI Taxonomy" id="945775"/>
    <lineage>
        <taxon>Bacteria</taxon>
        <taxon>Bacillati</taxon>
        <taxon>Cyanobacteriota</taxon>
        <taxon>Cyanophyceae</taxon>
        <taxon>Pseudanabaenales</taxon>
        <taxon>Pseudanabaenaceae</taxon>
        <taxon>Pseudanabaena</taxon>
    </lineage>
</organism>
<reference evidence="2 3" key="1">
    <citation type="submission" date="2018-04" db="EMBL/GenBank/DDBJ databases">
        <authorList>
            <person name="Go L.Y."/>
            <person name="Mitchell J.A."/>
        </authorList>
    </citation>
    <scope>NUCLEOTIDE SEQUENCE [LARGE SCALE GENOMIC DNA]</scope>
    <source>
        <strain evidence="2">ULC066bin1</strain>
    </source>
</reference>
<dbReference type="EMBL" id="QBML01000022">
    <property type="protein sequence ID" value="PZO38666.1"/>
    <property type="molecule type" value="Genomic_DNA"/>
</dbReference>
<dbReference type="AlphaFoldDB" id="A0A2W4W280"/>
<feature type="region of interest" description="Disordered" evidence="1">
    <location>
        <begin position="121"/>
        <end position="153"/>
    </location>
</feature>
<evidence type="ECO:0000313" key="3">
    <source>
        <dbReference type="Proteomes" id="UP000249467"/>
    </source>
</evidence>
<dbReference type="Gene3D" id="3.40.30.10">
    <property type="entry name" value="Glutaredoxin"/>
    <property type="match status" value="1"/>
</dbReference>
<dbReference type="Proteomes" id="UP000249467">
    <property type="component" value="Unassembled WGS sequence"/>
</dbReference>
<gene>
    <name evidence="2" type="ORF">DCF19_15810</name>
</gene>
<dbReference type="SUPFAM" id="SSF52833">
    <property type="entry name" value="Thioredoxin-like"/>
    <property type="match status" value="1"/>
</dbReference>
<evidence type="ECO:0000313" key="2">
    <source>
        <dbReference type="EMBL" id="PZO38666.1"/>
    </source>
</evidence>
<evidence type="ECO:0000256" key="1">
    <source>
        <dbReference type="SAM" id="MobiDB-lite"/>
    </source>
</evidence>
<feature type="compositionally biased region" description="Low complexity" evidence="1">
    <location>
        <begin position="131"/>
        <end position="151"/>
    </location>
</feature>
<dbReference type="InterPro" id="IPR036249">
    <property type="entry name" value="Thioredoxin-like_sf"/>
</dbReference>
<protein>
    <recommendedName>
        <fullName evidence="4">Thioredoxin domain-containing protein</fullName>
    </recommendedName>
</protein>
<name>A0A2W4W280_9CYAN</name>
<evidence type="ECO:0008006" key="4">
    <source>
        <dbReference type="Google" id="ProtNLM"/>
    </source>
</evidence>
<comment type="caution">
    <text evidence="2">The sequence shown here is derived from an EMBL/GenBank/DDBJ whole genome shotgun (WGS) entry which is preliminary data.</text>
</comment>
<reference evidence="2 3" key="2">
    <citation type="submission" date="2018-06" db="EMBL/GenBank/DDBJ databases">
        <title>Metagenomic assembly of (sub)arctic Cyanobacteria and their associated microbiome from non-axenic cultures.</title>
        <authorList>
            <person name="Baurain D."/>
        </authorList>
    </citation>
    <scope>NUCLEOTIDE SEQUENCE [LARGE SCALE GENOMIC DNA]</scope>
    <source>
        <strain evidence="2">ULC066bin1</strain>
    </source>
</reference>
<dbReference type="PANTHER" id="PTHR34573">
    <property type="entry name" value="VKC DOMAIN-CONTAINING PROTEIN"/>
    <property type="match status" value="1"/>
</dbReference>
<accession>A0A2W4W280</accession>